<dbReference type="AlphaFoldDB" id="A0AAV5ATR9"/>
<evidence type="ECO:0000313" key="2">
    <source>
        <dbReference type="EMBL" id="GJJ16033.1"/>
    </source>
</evidence>
<dbReference type="Proteomes" id="UP001050691">
    <property type="component" value="Unassembled WGS sequence"/>
</dbReference>
<gene>
    <name evidence="2" type="ORF">Clacol_010312</name>
</gene>
<feature type="region of interest" description="Disordered" evidence="1">
    <location>
        <begin position="113"/>
        <end position="136"/>
    </location>
</feature>
<evidence type="ECO:0000256" key="1">
    <source>
        <dbReference type="SAM" id="MobiDB-lite"/>
    </source>
</evidence>
<evidence type="ECO:0000313" key="3">
    <source>
        <dbReference type="Proteomes" id="UP001050691"/>
    </source>
</evidence>
<dbReference type="EMBL" id="BPWL01000012">
    <property type="protein sequence ID" value="GJJ16033.1"/>
    <property type="molecule type" value="Genomic_DNA"/>
</dbReference>
<name>A0AAV5ATR9_9AGAM</name>
<comment type="caution">
    <text evidence="2">The sequence shown here is derived from an EMBL/GenBank/DDBJ whole genome shotgun (WGS) entry which is preliminary data.</text>
</comment>
<accession>A0AAV5ATR9</accession>
<reference evidence="2" key="1">
    <citation type="submission" date="2021-10" db="EMBL/GenBank/DDBJ databases">
        <title>De novo Genome Assembly of Clathrus columnatus (Basidiomycota, Fungi) Using Illumina and Nanopore Sequence Data.</title>
        <authorList>
            <person name="Ogiso-Tanaka E."/>
            <person name="Itagaki H."/>
            <person name="Hosoya T."/>
            <person name="Hosaka K."/>
        </authorList>
    </citation>
    <scope>NUCLEOTIDE SEQUENCE</scope>
    <source>
        <strain evidence="2">MO-923</strain>
    </source>
</reference>
<keyword evidence="3" id="KW-1185">Reference proteome</keyword>
<feature type="compositionally biased region" description="Polar residues" evidence="1">
    <location>
        <begin position="114"/>
        <end position="129"/>
    </location>
</feature>
<protein>
    <submittedName>
        <fullName evidence="2">Uncharacterized protein</fullName>
    </submittedName>
</protein>
<sequence length="136" mass="15223">MDELAIPFNGIFTKTPTRSLEKLIISHGHDITDFIQRLGDTSLCHQVKHISYTDIYSDISPEDVARLGTSIGKLLLECLQVRQKAYGNVLNSIFLPPLPERFAREAEETLMMRSRTTPSFSDATGSDASFSDDDED</sequence>
<proteinExistence type="predicted"/>
<organism evidence="2 3">
    <name type="scientific">Clathrus columnatus</name>
    <dbReference type="NCBI Taxonomy" id="1419009"/>
    <lineage>
        <taxon>Eukaryota</taxon>
        <taxon>Fungi</taxon>
        <taxon>Dikarya</taxon>
        <taxon>Basidiomycota</taxon>
        <taxon>Agaricomycotina</taxon>
        <taxon>Agaricomycetes</taxon>
        <taxon>Phallomycetidae</taxon>
        <taxon>Phallales</taxon>
        <taxon>Clathraceae</taxon>
        <taxon>Clathrus</taxon>
    </lineage>
</organism>